<feature type="compositionally biased region" description="Basic and acidic residues" evidence="2">
    <location>
        <begin position="508"/>
        <end position="519"/>
    </location>
</feature>
<feature type="coiled-coil region" evidence="1">
    <location>
        <begin position="25"/>
        <end position="56"/>
    </location>
</feature>
<dbReference type="OMA" id="FPPDCYG"/>
<dbReference type="Pfam" id="PF12489">
    <property type="entry name" value="ARA70"/>
    <property type="match status" value="2"/>
</dbReference>
<dbReference type="AlphaFoldDB" id="A0A8P4K777"/>
<dbReference type="GeneID" id="127361222"/>
<dbReference type="GO" id="GO:0009725">
    <property type="term" value="P:response to hormone"/>
    <property type="evidence" value="ECO:0007669"/>
    <property type="project" value="TreeGrafter"/>
</dbReference>
<evidence type="ECO:0000256" key="2">
    <source>
        <dbReference type="SAM" id="MobiDB-lite"/>
    </source>
</evidence>
<organism evidence="4 5">
    <name type="scientific">Dicentrarchus labrax</name>
    <name type="common">European seabass</name>
    <name type="synonym">Morone labrax</name>
    <dbReference type="NCBI Taxonomy" id="13489"/>
    <lineage>
        <taxon>Eukaryota</taxon>
        <taxon>Metazoa</taxon>
        <taxon>Chordata</taxon>
        <taxon>Craniata</taxon>
        <taxon>Vertebrata</taxon>
        <taxon>Euteleostomi</taxon>
        <taxon>Actinopterygii</taxon>
        <taxon>Neopterygii</taxon>
        <taxon>Teleostei</taxon>
        <taxon>Neoteleostei</taxon>
        <taxon>Acanthomorphata</taxon>
        <taxon>Eupercaria</taxon>
        <taxon>Moronidae</taxon>
        <taxon>Dicentrarchus</taxon>
    </lineage>
</organism>
<dbReference type="GeneTree" id="ENSGT00390000008403"/>
<dbReference type="RefSeq" id="XP_051251659.1">
    <property type="nucleotide sequence ID" value="XM_051395699.1"/>
</dbReference>
<dbReference type="Proteomes" id="UP000694389">
    <property type="component" value="Unassembled WGS sequence"/>
</dbReference>
<name>A0A8P4K777_DICLA</name>
<reference evidence="4" key="2">
    <citation type="submission" date="2025-09" db="UniProtKB">
        <authorList>
            <consortium name="Ensembl"/>
        </authorList>
    </citation>
    <scope>IDENTIFICATION</scope>
</reference>
<evidence type="ECO:0000313" key="4">
    <source>
        <dbReference type="Ensembl" id="ENSDLAP00005076759.1"/>
    </source>
</evidence>
<evidence type="ECO:0000256" key="1">
    <source>
        <dbReference type="SAM" id="Coils"/>
    </source>
</evidence>
<accession>A0A8P4K777</accession>
<dbReference type="GO" id="GO:0006879">
    <property type="term" value="P:intracellular iron ion homeostasis"/>
    <property type="evidence" value="ECO:0007669"/>
    <property type="project" value="InterPro"/>
</dbReference>
<feature type="domain" description="Nuclear receptor coactivator 4 N-terminal" evidence="3">
    <location>
        <begin position="42"/>
        <end position="152"/>
    </location>
</feature>
<feature type="domain" description="Nuclear receptor coactivator 4 N-terminal" evidence="3">
    <location>
        <begin position="199"/>
        <end position="319"/>
    </location>
</feature>
<evidence type="ECO:0000313" key="5">
    <source>
        <dbReference type="Proteomes" id="UP000694389"/>
    </source>
</evidence>
<proteinExistence type="predicted"/>
<dbReference type="OrthoDB" id="6334544at2759"/>
<feature type="region of interest" description="Disordered" evidence="2">
    <location>
        <begin position="508"/>
        <end position="565"/>
    </location>
</feature>
<dbReference type="Ensembl" id="ENSDLAT00005082705.1">
    <property type="protein sequence ID" value="ENSDLAP00005076759.1"/>
    <property type="gene ID" value="ENSDLAG00005019204.2"/>
</dbReference>
<sequence length="608" mass="66814">MTSRVHSKGPRMAPVELAAGGVKQCRQAQDQLEDAIDGVMRAEQQLRENAREVRAELQSCVSRQQEALRCREVWLLGQIDLLEQLKTETLQQQLHQLHWLRGQFDVIFHQLQNSNSSNDLSNQLTSCMEKLSSLSLTPEETPEMSFHADTRSLRQAITSFGSVTAQLVEGVSSQSPAHQSSQLQSCPITAKKQKMEAGALGDWLLGTPPASSAPIGYQCSKNPQDWLMSHKECKSSCPILASVDFLQAWGQLRDLEAWLLQDQTPVSRERTNSSCSSSFSIEKIDESEFAVSPEDEELSDWLITPHAVAMETMSDAERWRRVLKPFEDGWSSSDWLVGSSRPSADCSSCCQTTKAVEIENLGQLKCLKTPPASSPASSSASSPASSPASPVPPASLEAWLQQVVPVQQTCRANEVCSSYSACVCDDNCGKEALSLWLLRQDGRDKNGVPVAPPTNKNAPPPVKMAPPTLHLREQEQKVQAILEAWLHPTNTSSCRTLSSSLSAWVAPEEEKASREEHSSQFKPPSSSSSSSSLFQRPLDPELWVLPGQTSPPALGSGGQPAAEEDKWLLKKRSQAQERLALPTVCDLFSCMKVGGDKDKWLQKAPEQM</sequence>
<dbReference type="PANTHER" id="PTHR17085">
    <property type="entry name" value="NUCLEAR RECEPTOR COACTIVATOR 4"/>
    <property type="match status" value="1"/>
</dbReference>
<keyword evidence="1" id="KW-0175">Coiled coil</keyword>
<gene>
    <name evidence="4" type="primary">ncoa4</name>
</gene>
<dbReference type="CTD" id="8031"/>
<dbReference type="InterPro" id="IPR022174">
    <property type="entry name" value="NCOA4_N"/>
</dbReference>
<feature type="region of interest" description="Disordered" evidence="2">
    <location>
        <begin position="372"/>
        <end position="392"/>
    </location>
</feature>
<dbReference type="GO" id="GO:0003713">
    <property type="term" value="F:transcription coactivator activity"/>
    <property type="evidence" value="ECO:0007669"/>
    <property type="project" value="InterPro"/>
</dbReference>
<dbReference type="InterPro" id="IPR039947">
    <property type="entry name" value="NCoA-4"/>
</dbReference>
<reference evidence="4" key="1">
    <citation type="submission" date="2025-08" db="UniProtKB">
        <authorList>
            <consortium name="Ensembl"/>
        </authorList>
    </citation>
    <scope>IDENTIFICATION</scope>
</reference>
<keyword evidence="5" id="KW-1185">Reference proteome</keyword>
<evidence type="ECO:0000259" key="3">
    <source>
        <dbReference type="Pfam" id="PF12489"/>
    </source>
</evidence>
<feature type="compositionally biased region" description="Low complexity" evidence="2">
    <location>
        <begin position="372"/>
        <end position="388"/>
    </location>
</feature>
<protein>
    <submittedName>
        <fullName evidence="4">Nuclear receptor coactivator 4</fullName>
    </submittedName>
</protein>
<dbReference type="PANTHER" id="PTHR17085:SF3">
    <property type="entry name" value="NUCLEAR RECEPTOR COACTIVATOR 4"/>
    <property type="match status" value="1"/>
</dbReference>